<accession>A0A4R0NCL5</accession>
<dbReference type="OrthoDB" id="9812120at2"/>
<reference evidence="1 2" key="1">
    <citation type="submission" date="2019-02" db="EMBL/GenBank/DDBJ databases">
        <title>Pedobacter sp. RP-1-14 sp. nov., isolated from Arctic soil.</title>
        <authorList>
            <person name="Dahal R.H."/>
        </authorList>
    </citation>
    <scope>NUCLEOTIDE SEQUENCE [LARGE SCALE GENOMIC DNA]</scope>
    <source>
        <strain evidence="1 2">RP-1-14</strain>
    </source>
</reference>
<protein>
    <recommendedName>
        <fullName evidence="3">Lipoprotein</fullName>
    </recommendedName>
</protein>
<name>A0A4R0NCL5_9SPHI</name>
<evidence type="ECO:0008006" key="3">
    <source>
        <dbReference type="Google" id="ProtNLM"/>
    </source>
</evidence>
<dbReference type="RefSeq" id="WP_131597788.1">
    <property type="nucleotide sequence ID" value="NZ_SJSL01000008.1"/>
</dbReference>
<evidence type="ECO:0000313" key="2">
    <source>
        <dbReference type="Proteomes" id="UP000293347"/>
    </source>
</evidence>
<keyword evidence="2" id="KW-1185">Reference proteome</keyword>
<dbReference type="AlphaFoldDB" id="A0A4R0NCL5"/>
<organism evidence="1 2">
    <name type="scientific">Pedobacter psychroterrae</name>
    <dbReference type="NCBI Taxonomy" id="2530453"/>
    <lineage>
        <taxon>Bacteria</taxon>
        <taxon>Pseudomonadati</taxon>
        <taxon>Bacteroidota</taxon>
        <taxon>Sphingobacteriia</taxon>
        <taxon>Sphingobacteriales</taxon>
        <taxon>Sphingobacteriaceae</taxon>
        <taxon>Pedobacter</taxon>
    </lineage>
</organism>
<gene>
    <name evidence="1" type="ORF">EZ437_19700</name>
</gene>
<dbReference type="PROSITE" id="PS51257">
    <property type="entry name" value="PROKAR_LIPOPROTEIN"/>
    <property type="match status" value="1"/>
</dbReference>
<sequence>MKLPQLAGMLLVGIASIGASTSCTSDGKSTVGQTKVLANGDTVSTDSVASTILPIDTAKYDAAIKKNANGDTTGKWPVKNQPYPLAGAILPFKRIVVYYGNLHSKKMGALGEYAPKEMWRKLNVEVKKWEKADPAIPVQVGLHYIASVASGTPGKDGKYINRMGNKQIDSVLKIAAMQKNTIVFLDLQVALSNLKDEIPHIAKYLELPYVHLGIDPEFSMKDGSKPGKKIGKYDAADINYASQYLADVVKKHNLPPKVFVVHRFTQGMVTNYKNIKLHPEVQIVMHMDGWGEPELKKGTYRNHIYPEPVQFTGFKIFYKNDLKRAPKRLMTPEELLKLKPAPIYIQYQ</sequence>
<comment type="caution">
    <text evidence="1">The sequence shown here is derived from an EMBL/GenBank/DDBJ whole genome shotgun (WGS) entry which is preliminary data.</text>
</comment>
<evidence type="ECO:0000313" key="1">
    <source>
        <dbReference type="EMBL" id="TCC98070.1"/>
    </source>
</evidence>
<dbReference type="EMBL" id="SJSL01000008">
    <property type="protein sequence ID" value="TCC98070.1"/>
    <property type="molecule type" value="Genomic_DNA"/>
</dbReference>
<dbReference type="Proteomes" id="UP000293347">
    <property type="component" value="Unassembled WGS sequence"/>
</dbReference>
<proteinExistence type="predicted"/>